<accession>A0A975BXV8</accession>
<feature type="domain" description="ATP-grasp" evidence="2">
    <location>
        <begin position="106"/>
        <end position="286"/>
    </location>
</feature>
<dbReference type="PANTHER" id="PTHR21621">
    <property type="entry name" value="RIBOSOMAL PROTEIN S6 MODIFICATION PROTEIN"/>
    <property type="match status" value="1"/>
</dbReference>
<dbReference type="Proteomes" id="UP000663722">
    <property type="component" value="Chromosome"/>
</dbReference>
<name>A0A975BXV8_9BACT</name>
<dbReference type="InterPro" id="IPR011761">
    <property type="entry name" value="ATP-grasp"/>
</dbReference>
<dbReference type="GO" id="GO:0016879">
    <property type="term" value="F:ligase activity, forming carbon-nitrogen bonds"/>
    <property type="evidence" value="ECO:0007669"/>
    <property type="project" value="TreeGrafter"/>
</dbReference>
<dbReference type="SUPFAM" id="SSF56059">
    <property type="entry name" value="Glutathione synthetase ATP-binding domain-like"/>
    <property type="match status" value="1"/>
</dbReference>
<keyword evidence="1" id="KW-0547">Nucleotide-binding</keyword>
<dbReference type="PROSITE" id="PS50975">
    <property type="entry name" value="ATP_GRASP"/>
    <property type="match status" value="1"/>
</dbReference>
<evidence type="ECO:0000313" key="4">
    <source>
        <dbReference type="Proteomes" id="UP000663722"/>
    </source>
</evidence>
<dbReference type="PANTHER" id="PTHR21621:SF0">
    <property type="entry name" value="BETA-CITRYLGLUTAMATE SYNTHASE B-RELATED"/>
    <property type="match status" value="1"/>
</dbReference>
<dbReference type="Gene3D" id="3.30.470.20">
    <property type="entry name" value="ATP-grasp fold, B domain"/>
    <property type="match status" value="1"/>
</dbReference>
<protein>
    <submittedName>
        <fullName evidence="3">ATP-grasp protein</fullName>
    </submittedName>
</protein>
<dbReference type="InterPro" id="IPR027592">
    <property type="entry name" value="ATP-grasp_GAK"/>
</dbReference>
<organism evidence="3 4">
    <name type="scientific">Desulfonema magnum</name>
    <dbReference type="NCBI Taxonomy" id="45655"/>
    <lineage>
        <taxon>Bacteria</taxon>
        <taxon>Pseudomonadati</taxon>
        <taxon>Thermodesulfobacteriota</taxon>
        <taxon>Desulfobacteria</taxon>
        <taxon>Desulfobacterales</taxon>
        <taxon>Desulfococcaceae</taxon>
        <taxon>Desulfonema</taxon>
    </lineage>
</organism>
<dbReference type="InterPro" id="IPR013651">
    <property type="entry name" value="ATP-grasp_RimK-type"/>
</dbReference>
<reference evidence="3" key="1">
    <citation type="journal article" date="2021" name="Microb. Physiol.">
        <title>Proteogenomic Insights into the Physiology of Marine, Sulfate-Reducing, Filamentous Desulfonema limicola and Desulfonema magnum.</title>
        <authorList>
            <person name="Schnaars V."/>
            <person name="Wohlbrand L."/>
            <person name="Scheve S."/>
            <person name="Hinrichs C."/>
            <person name="Reinhardt R."/>
            <person name="Rabus R."/>
        </authorList>
    </citation>
    <scope>NUCLEOTIDE SEQUENCE</scope>
    <source>
        <strain evidence="3">4be13</strain>
    </source>
</reference>
<sequence length="291" mass="32246">MPKIGVVGTLDGWSSEKLADTVSDITGHRLLIDLKKICLDFSTGEAWYGDTDLSTLDALIIKKVGARYSPDLLDRLEILRFLNEKGLKMFSAPLNIMRVLDRLSCTVTLQANDIPMPPTTITEDISEAVKTVEKYGEAVFKPLYTSKAKGMIVIKSGHVTLQEVENFKKTNSMMYIQKRIDHRGKDLGIAFLGGKYLTTYARCGDKLSWNTTTRSGGKYEAYTPSDETIALARKAQNLFGLDFTCVDVAETKDGPLVFEVSAFGGFRGIQTASGLDAAKLYVEYVLERIKK</sequence>
<dbReference type="GO" id="GO:0046872">
    <property type="term" value="F:metal ion binding"/>
    <property type="evidence" value="ECO:0007669"/>
    <property type="project" value="InterPro"/>
</dbReference>
<dbReference type="KEGG" id="dmm:dnm_097390"/>
<dbReference type="EMBL" id="CP061800">
    <property type="protein sequence ID" value="QTA93635.1"/>
    <property type="molecule type" value="Genomic_DNA"/>
</dbReference>
<evidence type="ECO:0000259" key="2">
    <source>
        <dbReference type="PROSITE" id="PS50975"/>
    </source>
</evidence>
<proteinExistence type="predicted"/>
<dbReference type="AlphaFoldDB" id="A0A975BXV8"/>
<keyword evidence="4" id="KW-1185">Reference proteome</keyword>
<dbReference type="NCBIfam" id="TIGR04356">
    <property type="entry name" value="grasp_GAK"/>
    <property type="match status" value="1"/>
</dbReference>
<dbReference type="RefSeq" id="WP_207680499.1">
    <property type="nucleotide sequence ID" value="NZ_CP061800.1"/>
</dbReference>
<dbReference type="Pfam" id="PF08443">
    <property type="entry name" value="RimK"/>
    <property type="match status" value="1"/>
</dbReference>
<evidence type="ECO:0000256" key="1">
    <source>
        <dbReference type="PROSITE-ProRule" id="PRU00409"/>
    </source>
</evidence>
<dbReference type="GO" id="GO:0005737">
    <property type="term" value="C:cytoplasm"/>
    <property type="evidence" value="ECO:0007669"/>
    <property type="project" value="TreeGrafter"/>
</dbReference>
<evidence type="ECO:0000313" key="3">
    <source>
        <dbReference type="EMBL" id="QTA93635.1"/>
    </source>
</evidence>
<keyword evidence="1" id="KW-0067">ATP-binding</keyword>
<dbReference type="GO" id="GO:0005524">
    <property type="term" value="F:ATP binding"/>
    <property type="evidence" value="ECO:0007669"/>
    <property type="project" value="UniProtKB-UniRule"/>
</dbReference>
<gene>
    <name evidence="3" type="ORF">dnm_097390</name>
</gene>